<keyword evidence="4" id="KW-0812">Transmembrane</keyword>
<evidence type="ECO:0000256" key="1">
    <source>
        <dbReference type="ARBA" id="ARBA00004370"/>
    </source>
</evidence>
<dbReference type="InterPro" id="IPR050515">
    <property type="entry name" value="Beta-lactam/transpept"/>
</dbReference>
<dbReference type="Gene3D" id="3.30.10.20">
    <property type="match status" value="1"/>
</dbReference>
<gene>
    <name evidence="6" type="ORF">SAMN05444143_11450</name>
</gene>
<dbReference type="GO" id="GO:0071555">
    <property type="term" value="P:cell wall organization"/>
    <property type="evidence" value="ECO:0007669"/>
    <property type="project" value="TreeGrafter"/>
</dbReference>
<dbReference type="Pfam" id="PF03717">
    <property type="entry name" value="PBP_dimer"/>
    <property type="match status" value="1"/>
</dbReference>
<evidence type="ECO:0000256" key="3">
    <source>
        <dbReference type="ARBA" id="ARBA00023136"/>
    </source>
</evidence>
<dbReference type="PROSITE" id="PS51178">
    <property type="entry name" value="PASTA"/>
    <property type="match status" value="1"/>
</dbReference>
<feature type="transmembrane region" description="Helical" evidence="4">
    <location>
        <begin position="12"/>
        <end position="30"/>
    </location>
</feature>
<keyword evidence="4" id="KW-1133">Transmembrane helix</keyword>
<dbReference type="InterPro" id="IPR005311">
    <property type="entry name" value="PBP_dimer"/>
</dbReference>
<name>A0A1I4ZB45_9FLAO</name>
<dbReference type="InterPro" id="IPR012338">
    <property type="entry name" value="Beta-lactam/transpept-like"/>
</dbReference>
<comment type="subcellular location">
    <subcellularLocation>
        <location evidence="1">Membrane</location>
    </subcellularLocation>
</comment>
<sequence length="668" mass="74474">MAVEDKNISYRVYLVAFFIFIMAAAIAVKLTNIQWVEGDYYRKLAKERTVRNFVIPANKGNIYSADGSLLATSIPNYEIRFDAIAPKAEDFEKNVKQLADSLGKLLNKSSDALEKELRLARAHRNRYFLLCKGLSYTDYISLKKFPLFNLGAYKGGIIVEQETVREHPIGKIAERTIGYIGRDIYGHINPVGVEGAYSHYLNGKDGRILKQKIAKGQWKPISDVNQVEPQDGYDVISTIDVYIQDIAHHALLKQLEEYQADHGCVVVMETKTGYVKAISNLGRNESTGMYSERLNYAIRESHEPGSTFKLVDLMALLEDKKADTSTVFDSKGGEIRYFGRAVRDSKKGGYGKISLARGFELSSNTVMVQAVYENYKSNPTQFVNHINSYGLNKKLGLGFNGEGRPYIPQPSDKSWSRVTLPWMAFGYNVSVTPLQTLTYYNAVANNGEMVKPLFVSEIKEWNTSIKKFDKVILNPKICSQETIDKLKAVLANVVKKGTGNKLYSKDFSMAGKTGTAQVNYAKAGGAEKYYSSSFVGYFPADEPKYSCIVVVHKPNTANNNYYGADVAGPVFKRIAQKIFTDSPTTNEIKNLNRKVKNQEQNYDAYFAKAQKNFKSIPNVKGMPGMDAVALLENLGLKVKVNGIGKVKKQSLMAGESLAKNATIVLELS</sequence>
<keyword evidence="2" id="KW-0645">Protease</keyword>
<dbReference type="GO" id="GO:0005886">
    <property type="term" value="C:plasma membrane"/>
    <property type="evidence" value="ECO:0007669"/>
    <property type="project" value="TreeGrafter"/>
</dbReference>
<reference evidence="7" key="1">
    <citation type="submission" date="2016-10" db="EMBL/GenBank/DDBJ databases">
        <authorList>
            <person name="Varghese N."/>
            <person name="Submissions S."/>
        </authorList>
    </citation>
    <scope>NUCLEOTIDE SEQUENCE [LARGE SCALE GENOMIC DNA]</scope>
    <source>
        <strain evidence="7">DSM 4002</strain>
    </source>
</reference>
<accession>A0A1I4ZB45</accession>
<keyword evidence="3 4" id="KW-0472">Membrane</keyword>
<dbReference type="Gene3D" id="3.90.1310.10">
    <property type="entry name" value="Penicillin-binding protein 2a (Domain 2)"/>
    <property type="match status" value="1"/>
</dbReference>
<dbReference type="STRING" id="29536.FLB_27010"/>
<protein>
    <submittedName>
        <fullName evidence="6">Cell division protein FtsI (Penicillin-binding protein 3)</fullName>
    </submittedName>
</protein>
<feature type="domain" description="PASTA" evidence="5">
    <location>
        <begin position="608"/>
        <end position="668"/>
    </location>
</feature>
<dbReference type="GO" id="GO:0051301">
    <property type="term" value="P:cell division"/>
    <property type="evidence" value="ECO:0007669"/>
    <property type="project" value="UniProtKB-KW"/>
</dbReference>
<dbReference type="Proteomes" id="UP000182961">
    <property type="component" value="Unassembled WGS sequence"/>
</dbReference>
<dbReference type="InterPro" id="IPR005543">
    <property type="entry name" value="PASTA_dom"/>
</dbReference>
<dbReference type="PANTHER" id="PTHR30627">
    <property type="entry name" value="PEPTIDOGLYCAN D,D-TRANSPEPTIDASE"/>
    <property type="match status" value="1"/>
</dbReference>
<dbReference type="PANTHER" id="PTHR30627:SF1">
    <property type="entry name" value="PEPTIDOGLYCAN D,D-TRANSPEPTIDASE FTSI"/>
    <property type="match status" value="1"/>
</dbReference>
<dbReference type="SUPFAM" id="SSF54184">
    <property type="entry name" value="Penicillin-binding protein 2x (pbp-2x), c-terminal domain"/>
    <property type="match status" value="1"/>
</dbReference>
<dbReference type="GO" id="GO:0004180">
    <property type="term" value="F:carboxypeptidase activity"/>
    <property type="evidence" value="ECO:0007669"/>
    <property type="project" value="UniProtKB-KW"/>
</dbReference>
<evidence type="ECO:0000313" key="7">
    <source>
        <dbReference type="Proteomes" id="UP000182961"/>
    </source>
</evidence>
<dbReference type="SUPFAM" id="SSF56519">
    <property type="entry name" value="Penicillin binding protein dimerisation domain"/>
    <property type="match status" value="1"/>
</dbReference>
<keyword evidence="6" id="KW-0131">Cell cycle</keyword>
<proteinExistence type="predicted"/>
<dbReference type="Pfam" id="PF03793">
    <property type="entry name" value="PASTA"/>
    <property type="match status" value="1"/>
</dbReference>
<keyword evidence="6" id="KW-0132">Cell division</keyword>
<dbReference type="SUPFAM" id="SSF56601">
    <property type="entry name" value="beta-lactamase/transpeptidase-like"/>
    <property type="match status" value="1"/>
</dbReference>
<dbReference type="Gene3D" id="3.40.710.10">
    <property type="entry name" value="DD-peptidase/beta-lactamase superfamily"/>
    <property type="match status" value="1"/>
</dbReference>
<dbReference type="EMBL" id="FOUT01000014">
    <property type="protein sequence ID" value="SFN47189.1"/>
    <property type="molecule type" value="Genomic_DNA"/>
</dbReference>
<dbReference type="RefSeq" id="WP_024982311.1">
    <property type="nucleotide sequence ID" value="NZ_CBCRUM010000020.1"/>
</dbReference>
<dbReference type="GO" id="GO:0008658">
    <property type="term" value="F:penicillin binding"/>
    <property type="evidence" value="ECO:0007669"/>
    <property type="project" value="InterPro"/>
</dbReference>
<dbReference type="SMART" id="SM00740">
    <property type="entry name" value="PASTA"/>
    <property type="match status" value="1"/>
</dbReference>
<evidence type="ECO:0000259" key="5">
    <source>
        <dbReference type="PROSITE" id="PS51178"/>
    </source>
</evidence>
<keyword evidence="7" id="KW-1185">Reference proteome</keyword>
<keyword evidence="2" id="KW-0378">Hydrolase</keyword>
<dbReference type="eggNOG" id="COG0768">
    <property type="taxonomic scope" value="Bacteria"/>
</dbReference>
<dbReference type="CDD" id="cd06575">
    <property type="entry name" value="PASTA_Pbp2x-like_2"/>
    <property type="match status" value="1"/>
</dbReference>
<evidence type="ECO:0000256" key="2">
    <source>
        <dbReference type="ARBA" id="ARBA00022645"/>
    </source>
</evidence>
<dbReference type="InterPro" id="IPR001460">
    <property type="entry name" value="PCN-bd_Tpept"/>
</dbReference>
<keyword evidence="2" id="KW-0121">Carboxypeptidase</keyword>
<evidence type="ECO:0000313" key="6">
    <source>
        <dbReference type="EMBL" id="SFN47189.1"/>
    </source>
</evidence>
<dbReference type="Pfam" id="PF00905">
    <property type="entry name" value="Transpeptidase"/>
    <property type="match status" value="1"/>
</dbReference>
<evidence type="ECO:0000256" key="4">
    <source>
        <dbReference type="SAM" id="Phobius"/>
    </source>
</evidence>
<dbReference type="AlphaFoldDB" id="A0A1I4ZB45"/>
<dbReference type="Gene3D" id="3.30.450.330">
    <property type="match status" value="1"/>
</dbReference>
<organism evidence="6 7">
    <name type="scientific">Flavobacterium succinicans</name>
    <dbReference type="NCBI Taxonomy" id="29536"/>
    <lineage>
        <taxon>Bacteria</taxon>
        <taxon>Pseudomonadati</taxon>
        <taxon>Bacteroidota</taxon>
        <taxon>Flavobacteriia</taxon>
        <taxon>Flavobacteriales</taxon>
        <taxon>Flavobacteriaceae</taxon>
        <taxon>Flavobacterium</taxon>
    </lineage>
</organism>
<dbReference type="InterPro" id="IPR036138">
    <property type="entry name" value="PBP_dimer_sf"/>
</dbReference>